<evidence type="ECO:0000313" key="3">
    <source>
        <dbReference type="Proteomes" id="UP001180531"/>
    </source>
</evidence>
<gene>
    <name evidence="2" type="ORF">RM609_15795</name>
</gene>
<protein>
    <submittedName>
        <fullName evidence="2">Uncharacterized protein</fullName>
    </submittedName>
</protein>
<proteinExistence type="predicted"/>
<keyword evidence="3" id="KW-1185">Reference proteome</keyword>
<dbReference type="Proteomes" id="UP001180531">
    <property type="component" value="Unassembled WGS sequence"/>
</dbReference>
<evidence type="ECO:0000256" key="1">
    <source>
        <dbReference type="SAM" id="MobiDB-lite"/>
    </source>
</evidence>
<accession>A0ABU2SRJ0</accession>
<organism evidence="2 3">
    <name type="scientific">Streptomyces hesseae</name>
    <dbReference type="NCBI Taxonomy" id="3075519"/>
    <lineage>
        <taxon>Bacteria</taxon>
        <taxon>Bacillati</taxon>
        <taxon>Actinomycetota</taxon>
        <taxon>Actinomycetes</taxon>
        <taxon>Kitasatosporales</taxon>
        <taxon>Streptomycetaceae</taxon>
        <taxon>Streptomyces</taxon>
    </lineage>
</organism>
<feature type="region of interest" description="Disordered" evidence="1">
    <location>
        <begin position="87"/>
        <end position="123"/>
    </location>
</feature>
<dbReference type="EMBL" id="JAVRFI010000008">
    <property type="protein sequence ID" value="MDT0450524.1"/>
    <property type="molecule type" value="Genomic_DNA"/>
</dbReference>
<sequence>MNRRTPHVRPQGAILASEHGIALRRLSREYGPQPAAGERTLRRREPDDSAALVDYGLQHGQGLPPVRPARLTGLDGMLLVLVEHGQPQHPEAPADGEADITPRGERIGVPEQFGRGQGPELGETVEAVLDQ</sequence>
<reference evidence="2" key="1">
    <citation type="submission" date="2024-05" db="EMBL/GenBank/DDBJ databases">
        <title>30 novel species of actinomycetes from the DSMZ collection.</title>
        <authorList>
            <person name="Nouioui I."/>
        </authorList>
    </citation>
    <scope>NUCLEOTIDE SEQUENCE</scope>
    <source>
        <strain evidence="2">DSM 40473</strain>
    </source>
</reference>
<comment type="caution">
    <text evidence="2">The sequence shown here is derived from an EMBL/GenBank/DDBJ whole genome shotgun (WGS) entry which is preliminary data.</text>
</comment>
<name>A0ABU2SRJ0_9ACTN</name>
<evidence type="ECO:0000313" key="2">
    <source>
        <dbReference type="EMBL" id="MDT0450524.1"/>
    </source>
</evidence>